<sequence length="190" mass="21905">MPVYHSQVRNEPNQHIIGNFPLRPLRTRTRGPAQTLPPLTDGAPLFKIDPDNGSYDSVDDALRLFRADTLFKNFAIGGSEDRVLIYGILFINELLSHLNPAMSKRDAEKAVMNVALDTNFKLPSDLKPPLNNFFQPPRDRQEAEMLRSYLVQVRQELALRLPEWIYIDGPHDNAKHWLMFRKRPFMGRSP</sequence>
<dbReference type="InterPro" id="IPR036753">
    <property type="entry name" value="ARPC3_sf"/>
</dbReference>
<keyword evidence="3 6" id="KW-0963">Cytoplasm</keyword>
<keyword evidence="8" id="KW-1185">Reference proteome</keyword>
<evidence type="ECO:0000256" key="6">
    <source>
        <dbReference type="PIRNR" id="PIRNR016315"/>
    </source>
</evidence>
<dbReference type="Proteomes" id="UP000799429">
    <property type="component" value="Unassembled WGS sequence"/>
</dbReference>
<dbReference type="PIRSF" id="PIRSF016315">
    <property type="entry name" value="ARP2/3_P21-Arc"/>
    <property type="match status" value="1"/>
</dbReference>
<evidence type="ECO:0000256" key="1">
    <source>
        <dbReference type="ARBA" id="ARBA00004245"/>
    </source>
</evidence>
<evidence type="ECO:0000256" key="4">
    <source>
        <dbReference type="ARBA" id="ARBA00023203"/>
    </source>
</evidence>
<keyword evidence="4 6" id="KW-0009">Actin-binding</keyword>
<evidence type="ECO:0000256" key="3">
    <source>
        <dbReference type="ARBA" id="ARBA00022490"/>
    </source>
</evidence>
<comment type="subcellular location">
    <subcellularLocation>
        <location evidence="1 6">Cytoplasm</location>
        <location evidence="1 6">Cytoskeleton</location>
    </subcellularLocation>
</comment>
<proteinExistence type="inferred from homology"/>
<dbReference type="GO" id="GO:0034314">
    <property type="term" value="P:Arp2/3 complex-mediated actin nucleation"/>
    <property type="evidence" value="ECO:0007669"/>
    <property type="project" value="UniProtKB-UniRule"/>
</dbReference>
<dbReference type="OrthoDB" id="200404at2759"/>
<dbReference type="InterPro" id="IPR007204">
    <property type="entry name" value="ARPC3"/>
</dbReference>
<reference evidence="7" key="1">
    <citation type="journal article" date="2020" name="Stud. Mycol.">
        <title>101 Dothideomycetes genomes: a test case for predicting lifestyles and emergence of pathogens.</title>
        <authorList>
            <person name="Haridas S."/>
            <person name="Albert R."/>
            <person name="Binder M."/>
            <person name="Bloem J."/>
            <person name="Labutti K."/>
            <person name="Salamov A."/>
            <person name="Andreopoulos B."/>
            <person name="Baker S."/>
            <person name="Barry K."/>
            <person name="Bills G."/>
            <person name="Bluhm B."/>
            <person name="Cannon C."/>
            <person name="Castanera R."/>
            <person name="Culley D."/>
            <person name="Daum C."/>
            <person name="Ezra D."/>
            <person name="Gonzalez J."/>
            <person name="Henrissat B."/>
            <person name="Kuo A."/>
            <person name="Liang C."/>
            <person name="Lipzen A."/>
            <person name="Lutzoni F."/>
            <person name="Magnuson J."/>
            <person name="Mondo S."/>
            <person name="Nolan M."/>
            <person name="Ohm R."/>
            <person name="Pangilinan J."/>
            <person name="Park H.-J."/>
            <person name="Ramirez L."/>
            <person name="Alfaro M."/>
            <person name="Sun H."/>
            <person name="Tritt A."/>
            <person name="Yoshinaga Y."/>
            <person name="Zwiers L.-H."/>
            <person name="Turgeon B."/>
            <person name="Goodwin S."/>
            <person name="Spatafora J."/>
            <person name="Crous P."/>
            <person name="Grigoriev I."/>
        </authorList>
    </citation>
    <scope>NUCLEOTIDE SEQUENCE</scope>
    <source>
        <strain evidence="7">CBS 101060</strain>
    </source>
</reference>
<evidence type="ECO:0000256" key="5">
    <source>
        <dbReference type="ARBA" id="ARBA00023212"/>
    </source>
</evidence>
<name>A0A9P4VVH2_9PEZI</name>
<dbReference type="AlphaFoldDB" id="A0A9P4VVH2"/>
<organism evidence="7 8">
    <name type="scientific">Patellaria atrata CBS 101060</name>
    <dbReference type="NCBI Taxonomy" id="1346257"/>
    <lineage>
        <taxon>Eukaryota</taxon>
        <taxon>Fungi</taxon>
        <taxon>Dikarya</taxon>
        <taxon>Ascomycota</taxon>
        <taxon>Pezizomycotina</taxon>
        <taxon>Dothideomycetes</taxon>
        <taxon>Dothideomycetes incertae sedis</taxon>
        <taxon>Patellariales</taxon>
        <taxon>Patellariaceae</taxon>
        <taxon>Patellaria</taxon>
    </lineage>
</organism>
<dbReference type="EMBL" id="MU006091">
    <property type="protein sequence ID" value="KAF2841664.1"/>
    <property type="molecule type" value="Genomic_DNA"/>
</dbReference>
<dbReference type="GO" id="GO:0003779">
    <property type="term" value="F:actin binding"/>
    <property type="evidence" value="ECO:0007669"/>
    <property type="project" value="UniProtKB-KW"/>
</dbReference>
<dbReference type="SUPFAM" id="SSF69060">
    <property type="entry name" value="Arp2/3 complex 21 kDa subunit ARPC3"/>
    <property type="match status" value="1"/>
</dbReference>
<comment type="similarity">
    <text evidence="2 6">Belongs to the ARPC3 family.</text>
</comment>
<dbReference type="Gene3D" id="1.10.1760.10">
    <property type="entry name" value="Actin-related protein 2/3 complex subunit 3"/>
    <property type="match status" value="1"/>
</dbReference>
<keyword evidence="5 6" id="KW-0206">Cytoskeleton</keyword>
<dbReference type="PANTHER" id="PTHR12391">
    <property type="entry name" value="ARP2/3 COMPLEX 21 KD SUBUNIT"/>
    <property type="match status" value="1"/>
</dbReference>
<dbReference type="GO" id="GO:0005885">
    <property type="term" value="C:Arp2/3 protein complex"/>
    <property type="evidence" value="ECO:0007669"/>
    <property type="project" value="UniProtKB-UniRule"/>
</dbReference>
<evidence type="ECO:0000313" key="8">
    <source>
        <dbReference type="Proteomes" id="UP000799429"/>
    </source>
</evidence>
<gene>
    <name evidence="7" type="ORF">M501DRAFT_1055780</name>
</gene>
<evidence type="ECO:0000256" key="2">
    <source>
        <dbReference type="ARBA" id="ARBA00010856"/>
    </source>
</evidence>
<protein>
    <recommendedName>
        <fullName evidence="6">Actin-related protein 2/3 complex subunit 3</fullName>
    </recommendedName>
</protein>
<evidence type="ECO:0000313" key="7">
    <source>
        <dbReference type="EMBL" id="KAF2841664.1"/>
    </source>
</evidence>
<comment type="function">
    <text evidence="6">Functions as component of the Arp2/3 complex which is involved in regulation of actin polymerization and together with an activating nucleation-promoting factor (NPF) mediates the formation of branched actin networks.</text>
</comment>
<comment type="subunit">
    <text evidence="6">Component of the Arp2/3 complex.</text>
</comment>
<comment type="caution">
    <text evidence="7">The sequence shown here is derived from an EMBL/GenBank/DDBJ whole genome shotgun (WGS) entry which is preliminary data.</text>
</comment>
<accession>A0A9P4VVH2</accession>
<dbReference type="Pfam" id="PF04062">
    <property type="entry name" value="P21-Arc"/>
    <property type="match status" value="1"/>
</dbReference>
<dbReference type="GO" id="GO:0030833">
    <property type="term" value="P:regulation of actin filament polymerization"/>
    <property type="evidence" value="ECO:0007669"/>
    <property type="project" value="InterPro"/>
</dbReference>